<evidence type="ECO:0000256" key="1">
    <source>
        <dbReference type="ARBA" id="ARBA00006479"/>
    </source>
</evidence>
<reference evidence="2 3" key="1">
    <citation type="submission" date="2024-09" db="EMBL/GenBank/DDBJ databases">
        <authorList>
            <person name="Sun Q."/>
            <person name="Mori K."/>
        </authorList>
    </citation>
    <scope>NUCLEOTIDE SEQUENCE [LARGE SCALE GENOMIC DNA]</scope>
    <source>
        <strain evidence="2 3">JCM 1342</strain>
    </source>
</reference>
<dbReference type="PANTHER" id="PTHR18964:SF149">
    <property type="entry name" value="BIFUNCTIONAL UDP-N-ACETYLGLUCOSAMINE 2-EPIMERASE_N-ACETYLMANNOSAMINE KINASE"/>
    <property type="match status" value="1"/>
</dbReference>
<proteinExistence type="inferred from homology"/>
<evidence type="ECO:0000313" key="3">
    <source>
        <dbReference type="Proteomes" id="UP001589611"/>
    </source>
</evidence>
<dbReference type="RefSeq" id="WP_344713926.1">
    <property type="nucleotide sequence ID" value="NZ_BAAAWH010000001.1"/>
</dbReference>
<comment type="caution">
    <text evidence="2">The sequence shown here is derived from an EMBL/GenBank/DDBJ whole genome shotgun (WGS) entry which is preliminary data.</text>
</comment>
<accession>A0ABV5T171</accession>
<dbReference type="Gene3D" id="3.30.420.40">
    <property type="match status" value="2"/>
</dbReference>
<name>A0ABV5T171_9MICO</name>
<comment type="similarity">
    <text evidence="1">Belongs to the ROK (NagC/XylR) family.</text>
</comment>
<dbReference type="EMBL" id="JBHMBE010000002">
    <property type="protein sequence ID" value="MFB9645054.1"/>
    <property type="molecule type" value="Genomic_DNA"/>
</dbReference>
<dbReference type="PANTHER" id="PTHR18964">
    <property type="entry name" value="ROK (REPRESSOR, ORF, KINASE) FAMILY"/>
    <property type="match status" value="1"/>
</dbReference>
<organism evidence="2 3">
    <name type="scientific">Microbacterium terregens</name>
    <dbReference type="NCBI Taxonomy" id="69363"/>
    <lineage>
        <taxon>Bacteria</taxon>
        <taxon>Bacillati</taxon>
        <taxon>Actinomycetota</taxon>
        <taxon>Actinomycetes</taxon>
        <taxon>Micrococcales</taxon>
        <taxon>Microbacteriaceae</taxon>
        <taxon>Microbacterium</taxon>
    </lineage>
</organism>
<evidence type="ECO:0000313" key="2">
    <source>
        <dbReference type="EMBL" id="MFB9645054.1"/>
    </source>
</evidence>
<sequence length="313" mass="31926">MARLCVDFGGTNIKMGLARNGVLTSTREFPVGGAAGDLDAVVAAAASLGAEPGEIDVVALAVPGLIDAAGTRLALAHGKYDWMIGADLVEWAQRSFGAVGIVENDARAALIGEVASGSAAGETDAVILVLGTGIGTAAMVDGQMLRGASGAGGNLGGHVTIDWNGPACNCGNIGCAEVFGGSWALRDRVADLVEISTDGGSRALWRERFADAAPLGFAELLDRAESGDTIAVLARDQAIRAWAVVAVTCCHLVEPSAIVIAGGVARAAGHVVPVIQEYVREHIWRVLPMPRFIVSDAPELSVLRGLMALGGPA</sequence>
<protein>
    <submittedName>
        <fullName evidence="2">ROK family protein</fullName>
    </submittedName>
</protein>
<gene>
    <name evidence="2" type="ORF">ACFFPJ_04505</name>
</gene>
<dbReference type="Proteomes" id="UP001589611">
    <property type="component" value="Unassembled WGS sequence"/>
</dbReference>
<dbReference type="SUPFAM" id="SSF53067">
    <property type="entry name" value="Actin-like ATPase domain"/>
    <property type="match status" value="1"/>
</dbReference>
<dbReference type="Pfam" id="PF00480">
    <property type="entry name" value="ROK"/>
    <property type="match status" value="1"/>
</dbReference>
<keyword evidence="3" id="KW-1185">Reference proteome</keyword>
<dbReference type="InterPro" id="IPR000600">
    <property type="entry name" value="ROK"/>
</dbReference>
<dbReference type="InterPro" id="IPR043129">
    <property type="entry name" value="ATPase_NBD"/>
</dbReference>